<accession>A0A1G6XX74</accession>
<dbReference type="Proteomes" id="UP000243205">
    <property type="component" value="Unassembled WGS sequence"/>
</dbReference>
<organism evidence="3 4">
    <name type="scientific">Desulfuromonas thiophila</name>
    <dbReference type="NCBI Taxonomy" id="57664"/>
    <lineage>
        <taxon>Bacteria</taxon>
        <taxon>Pseudomonadati</taxon>
        <taxon>Thermodesulfobacteriota</taxon>
        <taxon>Desulfuromonadia</taxon>
        <taxon>Desulfuromonadales</taxon>
        <taxon>Desulfuromonadaceae</taxon>
        <taxon>Desulfuromonas</taxon>
    </lineage>
</organism>
<dbReference type="GO" id="GO:0009190">
    <property type="term" value="P:cyclic nucleotide biosynthetic process"/>
    <property type="evidence" value="ECO:0007669"/>
    <property type="project" value="InterPro"/>
</dbReference>
<name>A0A1G6XX74_9BACT</name>
<feature type="domain" description="Guanylate cyclase" evidence="2">
    <location>
        <begin position="447"/>
        <end position="578"/>
    </location>
</feature>
<dbReference type="GO" id="GO:0004016">
    <property type="term" value="F:adenylate cyclase activity"/>
    <property type="evidence" value="ECO:0007669"/>
    <property type="project" value="UniProtKB-ARBA"/>
</dbReference>
<dbReference type="SMART" id="SM01080">
    <property type="entry name" value="CHASE2"/>
    <property type="match status" value="1"/>
</dbReference>
<dbReference type="SUPFAM" id="SSF55073">
    <property type="entry name" value="Nucleotide cyclase"/>
    <property type="match status" value="1"/>
</dbReference>
<dbReference type="PROSITE" id="PS50125">
    <property type="entry name" value="GUANYLATE_CYCLASE_2"/>
    <property type="match status" value="1"/>
</dbReference>
<evidence type="ECO:0000313" key="4">
    <source>
        <dbReference type="Proteomes" id="UP000243205"/>
    </source>
</evidence>
<evidence type="ECO:0000259" key="2">
    <source>
        <dbReference type="PROSITE" id="PS50125"/>
    </source>
</evidence>
<feature type="transmembrane region" description="Helical" evidence="1">
    <location>
        <begin position="361"/>
        <end position="379"/>
    </location>
</feature>
<protein>
    <submittedName>
        <fullName evidence="3">Adenylate cyclase</fullName>
    </submittedName>
</protein>
<dbReference type="AlphaFoldDB" id="A0A1G6XX74"/>
<keyword evidence="1" id="KW-0472">Membrane</keyword>
<dbReference type="InterPro" id="IPR007890">
    <property type="entry name" value="CHASE2"/>
</dbReference>
<dbReference type="RefSeq" id="WP_092075774.1">
    <property type="nucleotide sequence ID" value="NZ_FNAQ01000001.1"/>
</dbReference>
<evidence type="ECO:0000256" key="1">
    <source>
        <dbReference type="SAM" id="Phobius"/>
    </source>
</evidence>
<evidence type="ECO:0000313" key="3">
    <source>
        <dbReference type="EMBL" id="SDD82710.1"/>
    </source>
</evidence>
<dbReference type="PANTHER" id="PTHR43081">
    <property type="entry name" value="ADENYLATE CYCLASE, TERMINAL-DIFFERENTIATION SPECIFIC-RELATED"/>
    <property type="match status" value="1"/>
</dbReference>
<sequence length="703" mass="77182">MGDAAALERRYRRNAALCGLALLLAVALAASLGAFHWLDLLTYDLQVQLRGASTASGRVVLVYMDEASAGELGRAQGYWSRRQLAAALQQLNAAGAEIIGLDLLLTRPAQQPEDDVELATAMEQAGNVVVARVAAVPGVGSLEAIAPFSDAMLGDGFIDLPLDRDGSLRRIRFLAAEPLADGSLSLTPAFALELTRTYLNLAYQFDFSPTDHFLLGADDQQRLRLPYPELWIHFLGGEASFPRLSYADVVNGRFDPQQVAGRIVLIGSRLASDKDLFSTPFTRYRSQRQPFERLFARVVADVQEQRETGLACHAQAIETLLAGRFLQPAGPAARLALLLLCGLAGQLLFYRRSLPLPAAPLLALLLILFAGGSQGAFLAGYWLPLPAALLLLVGQFVAGHLLQKNHEKQRSQWITQVFGRYVSTSIVERLLRGELTADLRGQRAELTIFFADLRDFTRLAEELDARQTAELLNRYFSCMLPELLRQQGTLDKLIGDAILAFFGAPLPSPQHPAQAARAALALLQRLETLRQEPLAGADRLDLAIGINSGEVTIGNLGCDSFMDYTVIGDTVNLASRLEGLNRVYGTRILLSGATAARLPDHEFCLRLLDRVTVKGKQHPIDLYELVGEERSISPAQRQMLQHFASGGTAWRQRDWARARAEFEQALALAPLDGPSRLYLQRVAECEQRPPAADWDGLSHFQHK</sequence>
<keyword evidence="4" id="KW-1185">Reference proteome</keyword>
<dbReference type="PANTHER" id="PTHR43081:SF1">
    <property type="entry name" value="ADENYLATE CYCLASE, TERMINAL-DIFFERENTIATION SPECIFIC"/>
    <property type="match status" value="1"/>
</dbReference>
<dbReference type="SMART" id="SM00044">
    <property type="entry name" value="CYCc"/>
    <property type="match status" value="1"/>
</dbReference>
<dbReference type="EMBL" id="FNAQ01000001">
    <property type="protein sequence ID" value="SDD82710.1"/>
    <property type="molecule type" value="Genomic_DNA"/>
</dbReference>
<dbReference type="OrthoDB" id="9806735at2"/>
<reference evidence="4" key="1">
    <citation type="submission" date="2016-10" db="EMBL/GenBank/DDBJ databases">
        <authorList>
            <person name="Varghese N."/>
            <person name="Submissions S."/>
        </authorList>
    </citation>
    <scope>NUCLEOTIDE SEQUENCE [LARGE SCALE GENOMIC DNA]</scope>
    <source>
        <strain evidence="4">DSM 8987</strain>
    </source>
</reference>
<dbReference type="InterPro" id="IPR001054">
    <property type="entry name" value="A/G_cyclase"/>
</dbReference>
<dbReference type="Pfam" id="PF05226">
    <property type="entry name" value="CHASE2"/>
    <property type="match status" value="1"/>
</dbReference>
<keyword evidence="1" id="KW-0812">Transmembrane</keyword>
<feature type="transmembrane region" description="Helical" evidence="1">
    <location>
        <begin position="332"/>
        <end position="349"/>
    </location>
</feature>
<dbReference type="STRING" id="57664.SAMN05661003_101432"/>
<dbReference type="CDD" id="cd07302">
    <property type="entry name" value="CHD"/>
    <property type="match status" value="1"/>
</dbReference>
<keyword evidence="1" id="KW-1133">Transmembrane helix</keyword>
<dbReference type="Pfam" id="PF00211">
    <property type="entry name" value="Guanylate_cyc"/>
    <property type="match status" value="1"/>
</dbReference>
<proteinExistence type="predicted"/>
<dbReference type="InterPro" id="IPR050697">
    <property type="entry name" value="Adenylyl/Guanylyl_Cyclase_3/4"/>
</dbReference>
<dbReference type="InterPro" id="IPR029787">
    <property type="entry name" value="Nucleotide_cyclase"/>
</dbReference>
<gene>
    <name evidence="3" type="ORF">SAMN05661003_101432</name>
</gene>
<dbReference type="GO" id="GO:0035556">
    <property type="term" value="P:intracellular signal transduction"/>
    <property type="evidence" value="ECO:0007669"/>
    <property type="project" value="InterPro"/>
</dbReference>
<dbReference type="Gene3D" id="3.30.70.1230">
    <property type="entry name" value="Nucleotide cyclase"/>
    <property type="match status" value="1"/>
</dbReference>